<proteinExistence type="predicted"/>
<keyword evidence="1" id="KW-0812">Transmembrane</keyword>
<evidence type="ECO:0000313" key="2">
    <source>
        <dbReference type="EMBL" id="KAG6508388.1"/>
    </source>
</evidence>
<name>A0A8J5L746_ZINOF</name>
<sequence length="140" mass="15422">MRQSIYYGALLEATGEQRPLPFPFRAARDDDPQATAGGAVLPRKPEVLSLVSSPRKRGAIFRLFFIFLPISLSLARAIRMVAVTSLRPDRCVGGEFLSGLIFQSDLSGLSIGKQVQTGLIRIFPIAYLLFIASLVKEVVW</sequence>
<dbReference type="EMBL" id="JACMSC010000009">
    <property type="protein sequence ID" value="KAG6508388.1"/>
    <property type="molecule type" value="Genomic_DNA"/>
</dbReference>
<accession>A0A8J5L746</accession>
<protein>
    <submittedName>
        <fullName evidence="2">Uncharacterized protein</fullName>
    </submittedName>
</protein>
<comment type="caution">
    <text evidence="2">The sequence shown here is derived from an EMBL/GenBank/DDBJ whole genome shotgun (WGS) entry which is preliminary data.</text>
</comment>
<keyword evidence="3" id="KW-1185">Reference proteome</keyword>
<evidence type="ECO:0000256" key="1">
    <source>
        <dbReference type="SAM" id="Phobius"/>
    </source>
</evidence>
<dbReference type="Proteomes" id="UP000734854">
    <property type="component" value="Unassembled WGS sequence"/>
</dbReference>
<evidence type="ECO:0000313" key="3">
    <source>
        <dbReference type="Proteomes" id="UP000734854"/>
    </source>
</evidence>
<keyword evidence="1" id="KW-1133">Transmembrane helix</keyword>
<organism evidence="2 3">
    <name type="scientific">Zingiber officinale</name>
    <name type="common">Ginger</name>
    <name type="synonym">Amomum zingiber</name>
    <dbReference type="NCBI Taxonomy" id="94328"/>
    <lineage>
        <taxon>Eukaryota</taxon>
        <taxon>Viridiplantae</taxon>
        <taxon>Streptophyta</taxon>
        <taxon>Embryophyta</taxon>
        <taxon>Tracheophyta</taxon>
        <taxon>Spermatophyta</taxon>
        <taxon>Magnoliopsida</taxon>
        <taxon>Liliopsida</taxon>
        <taxon>Zingiberales</taxon>
        <taxon>Zingiberaceae</taxon>
        <taxon>Zingiber</taxon>
    </lineage>
</organism>
<feature type="transmembrane region" description="Helical" evidence="1">
    <location>
        <begin position="118"/>
        <end position="135"/>
    </location>
</feature>
<feature type="transmembrane region" description="Helical" evidence="1">
    <location>
        <begin position="59"/>
        <end position="78"/>
    </location>
</feature>
<gene>
    <name evidence="2" type="ORF">ZIOFF_033762</name>
</gene>
<keyword evidence="1" id="KW-0472">Membrane</keyword>
<dbReference type="AlphaFoldDB" id="A0A8J5L746"/>
<reference evidence="2 3" key="1">
    <citation type="submission" date="2020-08" db="EMBL/GenBank/DDBJ databases">
        <title>Plant Genome Project.</title>
        <authorList>
            <person name="Zhang R.-G."/>
        </authorList>
    </citation>
    <scope>NUCLEOTIDE SEQUENCE [LARGE SCALE GENOMIC DNA]</scope>
    <source>
        <tissue evidence="2">Rhizome</tissue>
    </source>
</reference>